<dbReference type="HOGENOM" id="CLU_084603_2_2_10"/>
<dbReference type="InterPro" id="IPR029033">
    <property type="entry name" value="His_PPase_superfam"/>
</dbReference>
<proteinExistence type="predicted"/>
<gene>
    <name evidence="2" type="ORF">JoomaDRAFT_0102</name>
</gene>
<dbReference type="eggNOG" id="COG2062">
    <property type="taxonomic scope" value="Bacteria"/>
</dbReference>
<dbReference type="Gene3D" id="3.40.50.1240">
    <property type="entry name" value="Phosphoglycerate mutase-like"/>
    <property type="match status" value="1"/>
</dbReference>
<organism evidence="2 3">
    <name type="scientific">Galbibacter orientalis DSM 19592</name>
    <dbReference type="NCBI Taxonomy" id="926559"/>
    <lineage>
        <taxon>Bacteria</taxon>
        <taxon>Pseudomonadati</taxon>
        <taxon>Bacteroidota</taxon>
        <taxon>Flavobacteriia</taxon>
        <taxon>Flavobacteriales</taxon>
        <taxon>Flavobacteriaceae</taxon>
        <taxon>Galbibacter</taxon>
    </lineage>
</organism>
<dbReference type="GO" id="GO:0005737">
    <property type="term" value="C:cytoplasm"/>
    <property type="evidence" value="ECO:0007669"/>
    <property type="project" value="TreeGrafter"/>
</dbReference>
<sequence>MKQLYIVRHGKSSWDYGVDDKDRPLMERGINDAILVSNHLKKKVKAIDAVFSSPANRALHTCLIFMRKLELDVSKVIITEQLYDFGGTSVSNFIKQLDNSYKNVMIFGHNHAFTSISNIFGNKSIDNLPTSGVVKLNFDIERWQDVEYGTTELIIFPKQLK</sequence>
<dbReference type="Pfam" id="PF00300">
    <property type="entry name" value="His_Phos_1"/>
    <property type="match status" value="1"/>
</dbReference>
<dbReference type="EMBL" id="JH651380">
    <property type="protein sequence ID" value="EIJ37163.1"/>
    <property type="molecule type" value="Genomic_DNA"/>
</dbReference>
<dbReference type="AlphaFoldDB" id="I3C0M0"/>
<dbReference type="SUPFAM" id="SSF53254">
    <property type="entry name" value="Phosphoglycerate mutase-like"/>
    <property type="match status" value="1"/>
</dbReference>
<dbReference type="InterPro" id="IPR050275">
    <property type="entry name" value="PGM_Phosphatase"/>
</dbReference>
<keyword evidence="3" id="KW-1185">Reference proteome</keyword>
<feature type="binding site" evidence="1">
    <location>
        <position position="57"/>
    </location>
    <ligand>
        <name>substrate</name>
    </ligand>
</feature>
<dbReference type="PANTHER" id="PTHR48100">
    <property type="entry name" value="BROAD-SPECIFICITY PHOSPHATASE YOR283W-RELATED"/>
    <property type="match status" value="1"/>
</dbReference>
<dbReference type="PANTHER" id="PTHR48100:SF1">
    <property type="entry name" value="HISTIDINE PHOSPHATASE FAMILY PROTEIN-RELATED"/>
    <property type="match status" value="1"/>
</dbReference>
<dbReference type="CDD" id="cd07067">
    <property type="entry name" value="HP_PGM_like"/>
    <property type="match status" value="1"/>
</dbReference>
<dbReference type="STRING" id="926559.JoomaDRAFT_0102"/>
<evidence type="ECO:0000313" key="2">
    <source>
        <dbReference type="EMBL" id="EIJ37163.1"/>
    </source>
</evidence>
<protein>
    <submittedName>
        <fullName evidence="2">Phosphohistidine phosphatase SixA</fullName>
    </submittedName>
</protein>
<dbReference type="OrthoDB" id="9810154at2"/>
<name>I3C0M0_9FLAO</name>
<dbReference type="GO" id="GO:0016791">
    <property type="term" value="F:phosphatase activity"/>
    <property type="evidence" value="ECO:0007669"/>
    <property type="project" value="TreeGrafter"/>
</dbReference>
<reference evidence="2 3" key="1">
    <citation type="submission" date="2012-02" db="EMBL/GenBank/DDBJ databases">
        <title>Improved High-Quality Draft genome of Joostella marina DSM 19592.</title>
        <authorList>
            <consortium name="US DOE Joint Genome Institute (JGI-PGF)"/>
            <person name="Lucas S."/>
            <person name="Copeland A."/>
            <person name="Lapidus A."/>
            <person name="Bruce D."/>
            <person name="Goodwin L."/>
            <person name="Pitluck S."/>
            <person name="Peters L."/>
            <person name="Chertkov O."/>
            <person name="Ovchinnikova G."/>
            <person name="Kyrpides N."/>
            <person name="Mavromatis K."/>
            <person name="Detter J.C."/>
            <person name="Han C."/>
            <person name="Land M."/>
            <person name="Hauser L."/>
            <person name="Markowitz V."/>
            <person name="Cheng J.-F."/>
            <person name="Hugenholtz P."/>
            <person name="Woyke T."/>
            <person name="Wu D."/>
            <person name="Tindall B."/>
            <person name="Brambilla E."/>
            <person name="Klenk H.-P."/>
            <person name="Eisen J.A."/>
        </authorList>
    </citation>
    <scope>NUCLEOTIDE SEQUENCE [LARGE SCALE GENOMIC DNA]</scope>
    <source>
        <strain evidence="2 3">DSM 19592</strain>
    </source>
</reference>
<dbReference type="InterPro" id="IPR013078">
    <property type="entry name" value="His_Pase_superF_clade-1"/>
</dbReference>
<evidence type="ECO:0000256" key="1">
    <source>
        <dbReference type="PIRSR" id="PIRSR613078-2"/>
    </source>
</evidence>
<dbReference type="Proteomes" id="UP000004690">
    <property type="component" value="Unassembled WGS sequence"/>
</dbReference>
<evidence type="ECO:0000313" key="3">
    <source>
        <dbReference type="Proteomes" id="UP000004690"/>
    </source>
</evidence>
<dbReference type="RefSeq" id="WP_008615847.1">
    <property type="nucleotide sequence ID" value="NZ_JH651380.1"/>
</dbReference>
<accession>I3C0M0</accession>